<dbReference type="AlphaFoldDB" id="A0A839AIA7"/>
<accession>A0A839AIA7</accession>
<feature type="signal peptide" evidence="2">
    <location>
        <begin position="1"/>
        <end position="31"/>
    </location>
</feature>
<proteinExistence type="predicted"/>
<dbReference type="EMBL" id="JACFXV010000064">
    <property type="protein sequence ID" value="MBA5778758.1"/>
    <property type="molecule type" value="Genomic_DNA"/>
</dbReference>
<keyword evidence="4" id="KW-1185">Reference proteome</keyword>
<evidence type="ECO:0000313" key="4">
    <source>
        <dbReference type="Proteomes" id="UP000541109"/>
    </source>
</evidence>
<organism evidence="3 4">
    <name type="scientific">Stappia albiluteola</name>
    <dbReference type="NCBI Taxonomy" id="2758565"/>
    <lineage>
        <taxon>Bacteria</taxon>
        <taxon>Pseudomonadati</taxon>
        <taxon>Pseudomonadota</taxon>
        <taxon>Alphaproteobacteria</taxon>
        <taxon>Hyphomicrobiales</taxon>
        <taxon>Stappiaceae</taxon>
        <taxon>Stappia</taxon>
    </lineage>
</organism>
<protein>
    <submittedName>
        <fullName evidence="3">Uncharacterized protein</fullName>
    </submittedName>
</protein>
<evidence type="ECO:0000256" key="2">
    <source>
        <dbReference type="SAM" id="SignalP"/>
    </source>
</evidence>
<evidence type="ECO:0000256" key="1">
    <source>
        <dbReference type="SAM" id="MobiDB-lite"/>
    </source>
</evidence>
<gene>
    <name evidence="3" type="ORF">H2509_16660</name>
</gene>
<comment type="caution">
    <text evidence="3">The sequence shown here is derived from an EMBL/GenBank/DDBJ whole genome shotgun (WGS) entry which is preliminary data.</text>
</comment>
<evidence type="ECO:0000313" key="3">
    <source>
        <dbReference type="EMBL" id="MBA5778758.1"/>
    </source>
</evidence>
<feature type="region of interest" description="Disordered" evidence="1">
    <location>
        <begin position="129"/>
        <end position="166"/>
    </location>
</feature>
<dbReference type="RefSeq" id="WP_182167389.1">
    <property type="nucleotide sequence ID" value="NZ_JACFXV010000064.1"/>
</dbReference>
<keyword evidence="2" id="KW-0732">Signal</keyword>
<name>A0A839AIA7_9HYPH</name>
<sequence length="253" mass="25826">MPVSIKRFATLPLGAAVLLGGLALGSAAAFAEPVAMVLDVSEGSEIAPFTELSDGEVLELGTEIRVELLDYRKCREIAVIGGKVSATPEGLEVTEGEMSELRPGKCIQKADAGSLPAAGGAGLANSPGQAAINDAAGPATAPAQAAPGGNPQPVETADAGASSPQSKAASVLLRFDGAMRERYDNVFVSIDGGAPQRFAIDDPILTEMPLDGEGEVELRLEGADGSAETPAETRKFTLDDPEDGRATSVILVK</sequence>
<dbReference type="Proteomes" id="UP000541109">
    <property type="component" value="Unassembled WGS sequence"/>
</dbReference>
<feature type="region of interest" description="Disordered" evidence="1">
    <location>
        <begin position="222"/>
        <end position="242"/>
    </location>
</feature>
<feature type="chain" id="PRO_5033066723" evidence="2">
    <location>
        <begin position="32"/>
        <end position="253"/>
    </location>
</feature>
<reference evidence="3 4" key="1">
    <citation type="submission" date="2020-07" db="EMBL/GenBank/DDBJ databases">
        <title>Stappia sp., F7233, whole genome shotgun sequencing project.</title>
        <authorList>
            <person name="Jiang S."/>
            <person name="Liu Z.W."/>
            <person name="Du Z.J."/>
        </authorList>
    </citation>
    <scope>NUCLEOTIDE SEQUENCE [LARGE SCALE GENOMIC DNA]</scope>
    <source>
        <strain evidence="3 4">F7233</strain>
    </source>
</reference>
<feature type="compositionally biased region" description="Low complexity" evidence="1">
    <location>
        <begin position="129"/>
        <end position="153"/>
    </location>
</feature>